<dbReference type="KEGG" id="tae:TepiRe1_2792"/>
<feature type="transmembrane region" description="Helical" evidence="1">
    <location>
        <begin position="9"/>
        <end position="27"/>
    </location>
</feature>
<dbReference type="PATRIC" id="fig|1209989.3.peg.3192"/>
<protein>
    <recommendedName>
        <fullName evidence="4">Acid-resistance membrane protein</fullName>
    </recommendedName>
</protein>
<feature type="transmembrane region" description="Helical" evidence="1">
    <location>
        <begin position="123"/>
        <end position="142"/>
    </location>
</feature>
<feature type="transmembrane region" description="Helical" evidence="1">
    <location>
        <begin position="154"/>
        <end position="173"/>
    </location>
</feature>
<evidence type="ECO:0000313" key="2">
    <source>
        <dbReference type="EMBL" id="CCP27664.1"/>
    </source>
</evidence>
<dbReference type="Proteomes" id="UP000010802">
    <property type="component" value="Chromosome"/>
</dbReference>
<dbReference type="InterPro" id="IPR005325">
    <property type="entry name" value="DUF308_memb"/>
</dbReference>
<evidence type="ECO:0008006" key="4">
    <source>
        <dbReference type="Google" id="ProtNLM"/>
    </source>
</evidence>
<accession>F4LV43</accession>
<gene>
    <name evidence="2" type="ordered locus">TEPIRE1_2792</name>
</gene>
<dbReference type="PANTHER" id="PTHR34989:SF1">
    <property type="entry name" value="PROTEIN HDED"/>
    <property type="match status" value="1"/>
</dbReference>
<feature type="transmembrane region" description="Helical" evidence="1">
    <location>
        <begin position="91"/>
        <end position="111"/>
    </location>
</feature>
<dbReference type="PANTHER" id="PTHR34989">
    <property type="entry name" value="PROTEIN HDED"/>
    <property type="match status" value="1"/>
</dbReference>
<feature type="transmembrane region" description="Helical" evidence="1">
    <location>
        <begin position="33"/>
        <end position="53"/>
    </location>
</feature>
<proteinExistence type="predicted"/>
<reference evidence="3" key="1">
    <citation type="journal article" date="2013" name="Genome Announc.">
        <title>First genome sequence of a syntrophic acetate-oxidizing bacterium, Tepidanaerobacter acetatoxydans strain Re1.</title>
        <authorList>
            <person name="Manzoor S."/>
            <person name="Bongcam-Rudloff E."/>
            <person name="Schnurer A."/>
            <person name="Muller B."/>
        </authorList>
    </citation>
    <scope>NUCLEOTIDE SEQUENCE [LARGE SCALE GENOMIC DNA]</scope>
    <source>
        <strain evidence="3">Re1</strain>
    </source>
</reference>
<keyword evidence="1" id="KW-1133">Transmembrane helix</keyword>
<dbReference type="AlphaFoldDB" id="F4LV43"/>
<evidence type="ECO:0000256" key="1">
    <source>
        <dbReference type="SAM" id="Phobius"/>
    </source>
</evidence>
<dbReference type="eggNOG" id="COG3247">
    <property type="taxonomic scope" value="Bacteria"/>
</dbReference>
<dbReference type="OrthoDB" id="1654642at2"/>
<keyword evidence="1" id="KW-0812">Transmembrane</keyword>
<dbReference type="STRING" id="1209989.TepRe1_2591"/>
<dbReference type="RefSeq" id="WP_013779609.1">
    <property type="nucleotide sequence ID" value="NC_015519.1"/>
</dbReference>
<evidence type="ECO:0000313" key="3">
    <source>
        <dbReference type="Proteomes" id="UP000010802"/>
    </source>
</evidence>
<sequence length="179" mass="19962">MEYIKKSKIAIIAMSILFITLGIILIARPEFSVLAICRLFGAIILIPGIIKIIGFFRKAAYEDMLGFDLVYGLFFILLGIFMLIAPKAVVSAFPLMLGIVIIIDSILRLQLSINLKRLQHEKWWVHLCFALITAVLGILLVFNPFTGSVIMTRLIGIALTISGVVNLLGIIYISRALKW</sequence>
<feature type="transmembrane region" description="Helical" evidence="1">
    <location>
        <begin position="65"/>
        <end position="85"/>
    </location>
</feature>
<keyword evidence="3" id="KW-1185">Reference proteome</keyword>
<dbReference type="Pfam" id="PF03729">
    <property type="entry name" value="DUF308"/>
    <property type="match status" value="2"/>
</dbReference>
<dbReference type="EMBL" id="HF563609">
    <property type="protein sequence ID" value="CCP27664.1"/>
    <property type="molecule type" value="Genomic_DNA"/>
</dbReference>
<organism evidence="2 3">
    <name type="scientific">Tepidanaerobacter acetatoxydans (strain DSM 21804 / JCM 16047 / Re1)</name>
    <dbReference type="NCBI Taxonomy" id="1209989"/>
    <lineage>
        <taxon>Bacteria</taxon>
        <taxon>Bacillati</taxon>
        <taxon>Bacillota</taxon>
        <taxon>Clostridia</taxon>
        <taxon>Thermosediminibacterales</taxon>
        <taxon>Tepidanaerobacteraceae</taxon>
        <taxon>Tepidanaerobacter</taxon>
    </lineage>
</organism>
<dbReference type="HOGENOM" id="CLU_091585_8_0_9"/>
<name>F4LV43_TEPAE</name>
<dbReference type="InterPro" id="IPR052712">
    <property type="entry name" value="Acid_resist_chaperone_HdeD"/>
</dbReference>
<dbReference type="GO" id="GO:0005886">
    <property type="term" value="C:plasma membrane"/>
    <property type="evidence" value="ECO:0007669"/>
    <property type="project" value="TreeGrafter"/>
</dbReference>
<dbReference type="KEGG" id="tep:TepRe1_2591"/>
<keyword evidence="1" id="KW-0472">Membrane</keyword>
<accession>L0S5G5</accession>